<protein>
    <submittedName>
        <fullName evidence="9">ATPase V</fullName>
    </submittedName>
</protein>
<evidence type="ECO:0000256" key="4">
    <source>
        <dbReference type="ARBA" id="ARBA00022692"/>
    </source>
</evidence>
<evidence type="ECO:0000256" key="7">
    <source>
        <dbReference type="ARBA" id="ARBA00023136"/>
    </source>
</evidence>
<dbReference type="OrthoDB" id="9810952at2"/>
<gene>
    <name evidence="9" type="ORF">CJ205_03695</name>
</gene>
<evidence type="ECO:0000313" key="10">
    <source>
        <dbReference type="Proteomes" id="UP000235682"/>
    </source>
</evidence>
<keyword evidence="4 8" id="KW-0812">Transmembrane</keyword>
<evidence type="ECO:0000256" key="3">
    <source>
        <dbReference type="ARBA" id="ARBA00022475"/>
    </source>
</evidence>
<dbReference type="Pfam" id="PF02386">
    <property type="entry name" value="TrkH"/>
    <property type="match status" value="1"/>
</dbReference>
<keyword evidence="10" id="KW-1185">Reference proteome</keyword>
<keyword evidence="2" id="KW-0813">Transport</keyword>
<feature type="transmembrane region" description="Helical" evidence="8">
    <location>
        <begin position="190"/>
        <end position="210"/>
    </location>
</feature>
<feature type="transmembrane region" description="Helical" evidence="8">
    <location>
        <begin position="12"/>
        <end position="31"/>
    </location>
</feature>
<reference evidence="9 10" key="1">
    <citation type="submission" date="2017-09" db="EMBL/GenBank/DDBJ databases">
        <title>Bacterial strain isolated from the female urinary microbiota.</title>
        <authorList>
            <person name="Thomas-White K."/>
            <person name="Kumar N."/>
            <person name="Forster S."/>
            <person name="Putonti C."/>
            <person name="Lawley T."/>
            <person name="Wolfe A.J."/>
        </authorList>
    </citation>
    <scope>NUCLEOTIDE SEQUENCE [LARGE SCALE GENOMIC DNA]</scope>
    <source>
        <strain evidence="9 10">UMB0852</strain>
    </source>
</reference>
<comment type="subcellular location">
    <subcellularLocation>
        <location evidence="1">Cell membrane</location>
        <topology evidence="1">Multi-pass membrane protein</topology>
    </subcellularLocation>
</comment>
<sequence>MFNRLRQWTAPQQVTLSFVAVILVGSLLLAIPAFHQPTAQVSYLDHLFTAVSMVCVTGLTVLSVQDTYNVWGQIVGVILMQIGGLGLITIITASLFYFHRRLSLKSQYIFREAMNRNTHRDFKRFLSSVYAVTFVIEGVAAVILATQLIPLYGIKQGIGSSIFLAVSAFCNAGFDNLGSTSIQRFLTNDVINYTIALLIFAGGLGFSVWFELGNLIKKWFEDRPHTFKLIFNRISPHSRIVLRTTFILLALGTSITLMSEFNNPETIGSLNLWEKFTASFFQSVAFRTAGFSTLDYTKTTPFTNFIYMVQMIIGGAPGGTAGGMKVTTVALIALLFRSELLGYSQVAFHNRSFPIHLVRQALTILVYFLAVSIVGYSFLLFTQTHLDPFALLFETISAIGTVGSTMNVTGELTQSGRWIIMALMFLGRVGPLTVLISIARKKTKKIYSAPTEILLG</sequence>
<dbReference type="GO" id="GO:0030001">
    <property type="term" value="P:metal ion transport"/>
    <property type="evidence" value="ECO:0007669"/>
    <property type="project" value="UniProtKB-ARBA"/>
</dbReference>
<feature type="transmembrane region" description="Helical" evidence="8">
    <location>
        <begin position="240"/>
        <end position="258"/>
    </location>
</feature>
<keyword evidence="5 8" id="KW-1133">Transmembrane helix</keyword>
<comment type="caution">
    <text evidence="9">The sequence shown here is derived from an EMBL/GenBank/DDBJ whole genome shotgun (WGS) entry which is preliminary data.</text>
</comment>
<organism evidence="9 10">
    <name type="scientific">Dolosicoccus paucivorans</name>
    <dbReference type="NCBI Taxonomy" id="84521"/>
    <lineage>
        <taxon>Bacteria</taxon>
        <taxon>Bacillati</taxon>
        <taxon>Bacillota</taxon>
        <taxon>Bacilli</taxon>
        <taxon>Lactobacillales</taxon>
        <taxon>Aerococcaceae</taxon>
        <taxon>Dolosicoccus</taxon>
    </lineage>
</organism>
<dbReference type="GO" id="GO:0008324">
    <property type="term" value="F:monoatomic cation transmembrane transporter activity"/>
    <property type="evidence" value="ECO:0007669"/>
    <property type="project" value="InterPro"/>
</dbReference>
<dbReference type="PANTHER" id="PTHR32024">
    <property type="entry name" value="TRK SYSTEM POTASSIUM UPTAKE PROTEIN TRKG-RELATED"/>
    <property type="match status" value="1"/>
</dbReference>
<keyword evidence="3" id="KW-1003">Cell membrane</keyword>
<keyword evidence="7 8" id="KW-0472">Membrane</keyword>
<keyword evidence="6" id="KW-0406">Ion transport</keyword>
<accession>A0A2N6SND4</accession>
<dbReference type="PANTHER" id="PTHR32024:SF1">
    <property type="entry name" value="KTR SYSTEM POTASSIUM UPTAKE PROTEIN B"/>
    <property type="match status" value="1"/>
</dbReference>
<dbReference type="AlphaFoldDB" id="A0A2N6SND4"/>
<evidence type="ECO:0000256" key="2">
    <source>
        <dbReference type="ARBA" id="ARBA00022448"/>
    </source>
</evidence>
<feature type="transmembrane region" description="Helical" evidence="8">
    <location>
        <begin position="158"/>
        <end position="178"/>
    </location>
</feature>
<dbReference type="Proteomes" id="UP000235682">
    <property type="component" value="Unassembled WGS sequence"/>
</dbReference>
<feature type="transmembrane region" description="Helical" evidence="8">
    <location>
        <begin position="361"/>
        <end position="381"/>
    </location>
</feature>
<name>A0A2N6SND4_9LACT</name>
<feature type="transmembrane region" description="Helical" evidence="8">
    <location>
        <begin position="70"/>
        <end position="98"/>
    </location>
</feature>
<proteinExistence type="predicted"/>
<feature type="transmembrane region" description="Helical" evidence="8">
    <location>
        <begin position="418"/>
        <end position="439"/>
    </location>
</feature>
<dbReference type="EMBL" id="PNHE01000011">
    <property type="protein sequence ID" value="PMC58569.1"/>
    <property type="molecule type" value="Genomic_DNA"/>
</dbReference>
<evidence type="ECO:0000256" key="6">
    <source>
        <dbReference type="ARBA" id="ARBA00023065"/>
    </source>
</evidence>
<dbReference type="InterPro" id="IPR003445">
    <property type="entry name" value="Cat_transpt"/>
</dbReference>
<evidence type="ECO:0000313" key="9">
    <source>
        <dbReference type="EMBL" id="PMC58569.1"/>
    </source>
</evidence>
<evidence type="ECO:0000256" key="1">
    <source>
        <dbReference type="ARBA" id="ARBA00004651"/>
    </source>
</evidence>
<evidence type="ECO:0000256" key="8">
    <source>
        <dbReference type="SAM" id="Phobius"/>
    </source>
</evidence>
<dbReference type="GO" id="GO:0005886">
    <property type="term" value="C:plasma membrane"/>
    <property type="evidence" value="ECO:0007669"/>
    <property type="project" value="UniProtKB-SubCell"/>
</dbReference>
<feature type="transmembrane region" description="Helical" evidence="8">
    <location>
        <begin position="129"/>
        <end position="152"/>
    </location>
</feature>
<evidence type="ECO:0000256" key="5">
    <source>
        <dbReference type="ARBA" id="ARBA00022989"/>
    </source>
</evidence>
<dbReference type="STRING" id="84521.SAMN04487994_103810"/>